<reference evidence="3" key="1">
    <citation type="journal article" date="2019" name="Int. J. Syst. Evol. Microbiol.">
        <title>The Global Catalogue of Microorganisms (GCM) 10K type strain sequencing project: providing services to taxonomists for standard genome sequencing and annotation.</title>
        <authorList>
            <consortium name="The Broad Institute Genomics Platform"/>
            <consortium name="The Broad Institute Genome Sequencing Center for Infectious Disease"/>
            <person name="Wu L."/>
            <person name="Ma J."/>
        </authorList>
    </citation>
    <scope>NUCLEOTIDE SEQUENCE [LARGE SCALE GENOMIC DNA]</scope>
    <source>
        <strain evidence="3">CCUG 58412</strain>
    </source>
</reference>
<dbReference type="InterPro" id="IPR019619">
    <property type="entry name" value="DUF2490"/>
</dbReference>
<dbReference type="Pfam" id="PF10677">
    <property type="entry name" value="DUF2490"/>
    <property type="match status" value="1"/>
</dbReference>
<dbReference type="Proteomes" id="UP001597128">
    <property type="component" value="Unassembled WGS sequence"/>
</dbReference>
<accession>A0ABW3FBJ6</accession>
<proteinExistence type="predicted"/>
<dbReference type="RefSeq" id="WP_379057255.1">
    <property type="nucleotide sequence ID" value="NZ_JBHTKB010000002.1"/>
</dbReference>
<evidence type="ECO:0000256" key="1">
    <source>
        <dbReference type="SAM" id="SignalP"/>
    </source>
</evidence>
<sequence>MSFSRFDHIFFNRVFLLLLLLACASAFAETDEDGRYWLSVYTQGKLPADNFFWSMDTHPRWREEGRDFDQLILRPAVFYKFNPKASAWLGYDTVITHPAGQSSFRENRLWEQFQYQFDEVASITLTSRTRFEQRRREDFQDVGHRMRQMVRATTPSTLHPQLQWLVYDELFINFNQTEWGVRRGIDQNRLFLGVNWKFSDFSNVDVGYLNQYINTRTVDRENHVLMTTFRFNF</sequence>
<keyword evidence="1" id="KW-0732">Signal</keyword>
<comment type="caution">
    <text evidence="2">The sequence shown here is derived from an EMBL/GenBank/DDBJ whole genome shotgun (WGS) entry which is preliminary data.</text>
</comment>
<feature type="chain" id="PRO_5046597084" evidence="1">
    <location>
        <begin position="29"/>
        <end position="233"/>
    </location>
</feature>
<dbReference type="EMBL" id="JBHTKB010000002">
    <property type="protein sequence ID" value="MFD0913812.1"/>
    <property type="molecule type" value="Genomic_DNA"/>
</dbReference>
<feature type="signal peptide" evidence="1">
    <location>
        <begin position="1"/>
        <end position="28"/>
    </location>
</feature>
<keyword evidence="3" id="KW-1185">Reference proteome</keyword>
<organism evidence="2 3">
    <name type="scientific">Methylophilus luteus</name>
    <dbReference type="NCBI Taxonomy" id="640108"/>
    <lineage>
        <taxon>Bacteria</taxon>
        <taxon>Pseudomonadati</taxon>
        <taxon>Pseudomonadota</taxon>
        <taxon>Betaproteobacteria</taxon>
        <taxon>Nitrosomonadales</taxon>
        <taxon>Methylophilaceae</taxon>
        <taxon>Methylophilus</taxon>
    </lineage>
</organism>
<gene>
    <name evidence="2" type="ORF">ACFQ1Z_09670</name>
</gene>
<protein>
    <submittedName>
        <fullName evidence="2">DUF2490 domain-containing protein</fullName>
    </submittedName>
</protein>
<name>A0ABW3FBJ6_9PROT</name>
<evidence type="ECO:0000313" key="3">
    <source>
        <dbReference type="Proteomes" id="UP001597128"/>
    </source>
</evidence>
<evidence type="ECO:0000313" key="2">
    <source>
        <dbReference type="EMBL" id="MFD0913812.1"/>
    </source>
</evidence>